<keyword evidence="2" id="KW-0805">Transcription regulation</keyword>
<evidence type="ECO:0000256" key="3">
    <source>
        <dbReference type="ARBA" id="ARBA00023125"/>
    </source>
</evidence>
<keyword evidence="3" id="KW-0238">DNA-binding</keyword>
<reference evidence="7" key="1">
    <citation type="submission" date="2005-04" db="EMBL/GenBank/DDBJ databases">
        <authorList>
            <person name="Town C.D."/>
        </authorList>
    </citation>
    <scope>NUCLEOTIDE SEQUENCE</scope>
</reference>
<reference evidence="7" key="2">
    <citation type="submission" date="2007-03" db="EMBL/GenBank/DDBJ databases">
        <authorList>
            <consortium name="The International Medicago Genome Annotation Group"/>
        </authorList>
    </citation>
    <scope>NUCLEOTIDE SEQUENCE</scope>
</reference>
<evidence type="ECO:0000256" key="4">
    <source>
        <dbReference type="ARBA" id="ARBA00023163"/>
    </source>
</evidence>
<proteinExistence type="predicted"/>
<accession>Q2HRJ3</accession>
<sequence>MLFRWLPTLFLIWTDFGGQVNRFATLVDPKNNQFDVLVEKINGVVLLSKGWKVLRD</sequence>
<feature type="chain" id="PRO_5004209376" description="Transmembrane protein" evidence="6">
    <location>
        <begin position="19"/>
        <end position="56"/>
    </location>
</feature>
<evidence type="ECO:0000256" key="1">
    <source>
        <dbReference type="ARBA" id="ARBA00004123"/>
    </source>
</evidence>
<feature type="signal peptide" evidence="6">
    <location>
        <begin position="1"/>
        <end position="18"/>
    </location>
</feature>
<comment type="subcellular location">
    <subcellularLocation>
        <location evidence="1">Nucleus</location>
    </subcellularLocation>
</comment>
<dbReference type="SUPFAM" id="SSF101936">
    <property type="entry name" value="DNA-binding pseudobarrel domain"/>
    <property type="match status" value="1"/>
</dbReference>
<gene>
    <name evidence="7" type="ORF">MtrDRAFT_AC158501g17v2</name>
</gene>
<keyword evidence="5" id="KW-0539">Nucleus</keyword>
<dbReference type="GO" id="GO:0003677">
    <property type="term" value="F:DNA binding"/>
    <property type="evidence" value="ECO:0007669"/>
    <property type="project" value="UniProtKB-KW"/>
</dbReference>
<dbReference type="AlphaFoldDB" id="Q2HRJ3"/>
<evidence type="ECO:0000256" key="2">
    <source>
        <dbReference type="ARBA" id="ARBA00023015"/>
    </source>
</evidence>
<protein>
    <recommendedName>
        <fullName evidence="8">Transmembrane protein</fullName>
    </recommendedName>
</protein>
<name>Q2HRJ3_MEDTR</name>
<dbReference type="GO" id="GO:0005634">
    <property type="term" value="C:nucleus"/>
    <property type="evidence" value="ECO:0007669"/>
    <property type="project" value="UniProtKB-SubCell"/>
</dbReference>
<dbReference type="EMBL" id="AC158501">
    <property type="protein sequence ID" value="ABD33280.1"/>
    <property type="molecule type" value="Genomic_DNA"/>
</dbReference>
<organism evidence="7">
    <name type="scientific">Medicago truncatula</name>
    <name type="common">Barrel medic</name>
    <name type="synonym">Medicago tribuloides</name>
    <dbReference type="NCBI Taxonomy" id="3880"/>
    <lineage>
        <taxon>Eukaryota</taxon>
        <taxon>Viridiplantae</taxon>
        <taxon>Streptophyta</taxon>
        <taxon>Embryophyta</taxon>
        <taxon>Tracheophyta</taxon>
        <taxon>Spermatophyta</taxon>
        <taxon>Magnoliopsida</taxon>
        <taxon>eudicotyledons</taxon>
        <taxon>Gunneridae</taxon>
        <taxon>Pentapetalae</taxon>
        <taxon>rosids</taxon>
        <taxon>fabids</taxon>
        <taxon>Fabales</taxon>
        <taxon>Fabaceae</taxon>
        <taxon>Papilionoideae</taxon>
        <taxon>50 kb inversion clade</taxon>
        <taxon>NPAAA clade</taxon>
        <taxon>Hologalegina</taxon>
        <taxon>IRL clade</taxon>
        <taxon>Trifolieae</taxon>
        <taxon>Medicago</taxon>
    </lineage>
</organism>
<keyword evidence="4" id="KW-0804">Transcription</keyword>
<evidence type="ECO:0008006" key="8">
    <source>
        <dbReference type="Google" id="ProtNLM"/>
    </source>
</evidence>
<keyword evidence="6" id="KW-0732">Signal</keyword>
<dbReference type="InterPro" id="IPR015300">
    <property type="entry name" value="DNA-bd_pseudobarrel_sf"/>
</dbReference>
<evidence type="ECO:0000313" key="7">
    <source>
        <dbReference type="EMBL" id="ABD33280.1"/>
    </source>
</evidence>
<evidence type="ECO:0000256" key="5">
    <source>
        <dbReference type="ARBA" id="ARBA00023242"/>
    </source>
</evidence>
<evidence type="ECO:0000256" key="6">
    <source>
        <dbReference type="SAM" id="SignalP"/>
    </source>
</evidence>